<evidence type="ECO:0008006" key="3">
    <source>
        <dbReference type="Google" id="ProtNLM"/>
    </source>
</evidence>
<sequence length="307" mass="34859">MPSAKQNFLDRIIHIRKSLEIDTLNDRTSNHIEHNNIAKILRNGIAVVGFVALEDFIKSRTGEILSEIGLTTVPFNSLPEKIRLSTTLETLNSLNRVSKLETSINDRIQLIQNEARKIASTVNPTFELTQYAFGYKNSNISADEIKEILSSFLIKDPWRKMTIVSSRLGLTSLPLDNSFKNAALRRHQAAHLGSSSIPINDLKQYVKEAFGIVISFDCLISKCLLEIRNHNVSYLNNSFSINDSHIKLGFINFDSNKWKYKKENQSRATRTNIDLNILKSEVISLASRSGECLVLYDKDNNVVDWYL</sequence>
<dbReference type="Proteomes" id="UP000514509">
    <property type="component" value="Chromosome"/>
</dbReference>
<organism evidence="1 2">
    <name type="scientific">Adhaeribacter radiodurans</name>
    <dbReference type="NCBI Taxonomy" id="2745197"/>
    <lineage>
        <taxon>Bacteria</taxon>
        <taxon>Pseudomonadati</taxon>
        <taxon>Bacteroidota</taxon>
        <taxon>Cytophagia</taxon>
        <taxon>Cytophagales</taxon>
        <taxon>Hymenobacteraceae</taxon>
        <taxon>Adhaeribacter</taxon>
    </lineage>
</organism>
<dbReference type="RefSeq" id="WP_182413857.1">
    <property type="nucleotide sequence ID" value="NZ_CP055153.1"/>
</dbReference>
<dbReference type="AlphaFoldDB" id="A0A7L7L1I7"/>
<keyword evidence="2" id="KW-1185">Reference proteome</keyword>
<reference evidence="1 2" key="2">
    <citation type="submission" date="2020-08" db="EMBL/GenBank/DDBJ databases">
        <title>Adhaeribacter dokdonensis sp. nov., isolated from the rhizosphere of Elymus tsukushiensis, a plant native to the Dokdo Islands, Republic of Korea.</title>
        <authorList>
            <person name="Ghim S.Y."/>
        </authorList>
    </citation>
    <scope>NUCLEOTIDE SEQUENCE [LARGE SCALE GENOMIC DNA]</scope>
    <source>
        <strain evidence="1 2">KUDC8001</strain>
    </source>
</reference>
<dbReference type="KEGG" id="add:HUW48_00785"/>
<evidence type="ECO:0000313" key="2">
    <source>
        <dbReference type="Proteomes" id="UP000514509"/>
    </source>
</evidence>
<reference evidence="1 2" key="1">
    <citation type="submission" date="2020-06" db="EMBL/GenBank/DDBJ databases">
        <authorList>
            <person name="Hwang Y.J."/>
        </authorList>
    </citation>
    <scope>NUCLEOTIDE SEQUENCE [LARGE SCALE GENOMIC DNA]</scope>
    <source>
        <strain evidence="1 2">KUDC8001</strain>
    </source>
</reference>
<protein>
    <recommendedName>
        <fullName evidence="3">RiboL-PSP-HEPN domain-containing protein</fullName>
    </recommendedName>
</protein>
<dbReference type="EMBL" id="CP055153">
    <property type="protein sequence ID" value="QMU26653.1"/>
    <property type="molecule type" value="Genomic_DNA"/>
</dbReference>
<proteinExistence type="predicted"/>
<evidence type="ECO:0000313" key="1">
    <source>
        <dbReference type="EMBL" id="QMU26653.1"/>
    </source>
</evidence>
<accession>A0A7L7L1I7</accession>
<gene>
    <name evidence="1" type="ORF">HUW48_00785</name>
</gene>
<name>A0A7L7L1I7_9BACT</name>